<keyword evidence="3" id="KW-1185">Reference proteome</keyword>
<gene>
    <name evidence="2" type="ORF">GRI97_09950</name>
</gene>
<evidence type="ECO:0000256" key="1">
    <source>
        <dbReference type="SAM" id="SignalP"/>
    </source>
</evidence>
<dbReference type="AlphaFoldDB" id="A0A6I4TW16"/>
<dbReference type="PROSITE" id="PS51257">
    <property type="entry name" value="PROKAR_LIPOPROTEIN"/>
    <property type="match status" value="1"/>
</dbReference>
<evidence type="ECO:0000313" key="3">
    <source>
        <dbReference type="Proteomes" id="UP000469430"/>
    </source>
</evidence>
<dbReference type="Proteomes" id="UP000469430">
    <property type="component" value="Unassembled WGS sequence"/>
</dbReference>
<reference evidence="2 3" key="1">
    <citation type="submission" date="2019-12" db="EMBL/GenBank/DDBJ databases">
        <title>Genomic-based taxomic classification of the family Erythrobacteraceae.</title>
        <authorList>
            <person name="Xu L."/>
        </authorList>
    </citation>
    <scope>NUCLEOTIDE SEQUENCE [LARGE SCALE GENOMIC DNA]</scope>
    <source>
        <strain evidence="2 3">S36</strain>
    </source>
</reference>
<sequence>MKTPATLPRKCLAALAGTVLISLSAACAAEEQPTEQLDPDTQTVDEIIEQADKVHPATLYQLAGQLMAQGRRDEAVKWFYVGQLRYRFLLAANPSARAKDEPLFASLSESVGRPVNEYAFGDVDAAVKEIDAALAWDAANPNAITPKDGHAAELAELRAGLQKMRDDMVAQKDLIRETRTRNGLENR</sequence>
<feature type="chain" id="PRO_5026209168" description="Tetratricopeptide repeat protein" evidence="1">
    <location>
        <begin position="29"/>
        <end position="187"/>
    </location>
</feature>
<accession>A0A6I4TW16</accession>
<organism evidence="2 3">
    <name type="scientific">Croceibacterium xixiisoli</name>
    <dbReference type="NCBI Taxonomy" id="1476466"/>
    <lineage>
        <taxon>Bacteria</taxon>
        <taxon>Pseudomonadati</taxon>
        <taxon>Pseudomonadota</taxon>
        <taxon>Alphaproteobacteria</taxon>
        <taxon>Sphingomonadales</taxon>
        <taxon>Erythrobacteraceae</taxon>
        <taxon>Croceibacterium</taxon>
    </lineage>
</organism>
<evidence type="ECO:0000313" key="2">
    <source>
        <dbReference type="EMBL" id="MXO99311.1"/>
    </source>
</evidence>
<evidence type="ECO:0008006" key="4">
    <source>
        <dbReference type="Google" id="ProtNLM"/>
    </source>
</evidence>
<dbReference type="OrthoDB" id="1094983at2"/>
<keyword evidence="1" id="KW-0732">Signal</keyword>
<name>A0A6I4TW16_9SPHN</name>
<protein>
    <recommendedName>
        <fullName evidence="4">Tetratricopeptide repeat protein</fullName>
    </recommendedName>
</protein>
<dbReference type="RefSeq" id="WP_161391042.1">
    <property type="nucleotide sequence ID" value="NZ_JBHSCP010000001.1"/>
</dbReference>
<feature type="signal peptide" evidence="1">
    <location>
        <begin position="1"/>
        <end position="28"/>
    </location>
</feature>
<comment type="caution">
    <text evidence="2">The sequence shown here is derived from an EMBL/GenBank/DDBJ whole genome shotgun (WGS) entry which is preliminary data.</text>
</comment>
<dbReference type="EMBL" id="WTYJ01000002">
    <property type="protein sequence ID" value="MXO99311.1"/>
    <property type="molecule type" value="Genomic_DNA"/>
</dbReference>
<proteinExistence type="predicted"/>